<feature type="non-terminal residue" evidence="3">
    <location>
        <position position="1286"/>
    </location>
</feature>
<proteinExistence type="predicted"/>
<dbReference type="PANTHER" id="PTHR23346:SF7">
    <property type="entry name" value="STALLED RIBOSOME SENSOR GCN1"/>
    <property type="match status" value="1"/>
</dbReference>
<evidence type="ECO:0000259" key="2">
    <source>
        <dbReference type="Pfam" id="PF24993"/>
    </source>
</evidence>
<reference evidence="3" key="2">
    <citation type="submission" date="2023-05" db="EMBL/GenBank/DDBJ databases">
        <authorList>
            <person name="Fouks B."/>
        </authorList>
    </citation>
    <scope>NUCLEOTIDE SEQUENCE</scope>
    <source>
        <strain evidence="3">Stay&amp;Tobe</strain>
        <tissue evidence="3">Testes</tissue>
    </source>
</reference>
<dbReference type="GO" id="GO:0034198">
    <property type="term" value="P:cellular response to amino acid starvation"/>
    <property type="evidence" value="ECO:0007669"/>
    <property type="project" value="TreeGrafter"/>
</dbReference>
<dbReference type="GO" id="GO:0005829">
    <property type="term" value="C:cytosol"/>
    <property type="evidence" value="ECO:0007669"/>
    <property type="project" value="TreeGrafter"/>
</dbReference>
<dbReference type="EMBL" id="JASPKZ010002319">
    <property type="protein sequence ID" value="KAJ9595704.1"/>
    <property type="molecule type" value="Genomic_DNA"/>
</dbReference>
<keyword evidence="1" id="KW-0677">Repeat</keyword>
<dbReference type="InterPro" id="IPR016024">
    <property type="entry name" value="ARM-type_fold"/>
</dbReference>
<evidence type="ECO:0000313" key="3">
    <source>
        <dbReference type="EMBL" id="KAJ9595704.1"/>
    </source>
</evidence>
<reference evidence="3" key="1">
    <citation type="journal article" date="2023" name="IScience">
        <title>Live-bearing cockroach genome reveals convergent evolutionary mechanisms linked to viviparity in insects and beyond.</title>
        <authorList>
            <person name="Fouks B."/>
            <person name="Harrison M.C."/>
            <person name="Mikhailova A.A."/>
            <person name="Marchal E."/>
            <person name="English S."/>
            <person name="Carruthers M."/>
            <person name="Jennings E.C."/>
            <person name="Chiamaka E.L."/>
            <person name="Frigard R.A."/>
            <person name="Pippel M."/>
            <person name="Attardo G.M."/>
            <person name="Benoit J.B."/>
            <person name="Bornberg-Bauer E."/>
            <person name="Tobe S.S."/>
        </authorList>
    </citation>
    <scope>NUCLEOTIDE SEQUENCE</scope>
    <source>
        <strain evidence="3">Stay&amp;Tobe</strain>
    </source>
</reference>
<dbReference type="SUPFAM" id="SSF48371">
    <property type="entry name" value="ARM repeat"/>
    <property type="match status" value="1"/>
</dbReference>
<dbReference type="GO" id="GO:0006417">
    <property type="term" value="P:regulation of translation"/>
    <property type="evidence" value="ECO:0007669"/>
    <property type="project" value="TreeGrafter"/>
</dbReference>
<dbReference type="PANTHER" id="PTHR23346">
    <property type="entry name" value="TRANSLATIONAL ACTIVATOR GCN1-RELATED"/>
    <property type="match status" value="1"/>
</dbReference>
<protein>
    <recommendedName>
        <fullName evidence="2">Stalled ribosome sensor GCN1-like N-terminal domain-containing protein</fullName>
    </recommendedName>
</protein>
<feature type="domain" description="Stalled ribosome sensor GCN1-like N-terminal" evidence="2">
    <location>
        <begin position="1025"/>
        <end position="1157"/>
    </location>
</feature>
<comment type="caution">
    <text evidence="3">The sequence shown here is derived from an EMBL/GenBank/DDBJ whole genome shotgun (WGS) entry which is preliminary data.</text>
</comment>
<name>A0AAD8AAW5_DIPPU</name>
<keyword evidence="4" id="KW-1185">Reference proteome</keyword>
<gene>
    <name evidence="3" type="ORF">L9F63_013117</name>
</gene>
<dbReference type="Proteomes" id="UP001233999">
    <property type="component" value="Unassembled WGS sequence"/>
</dbReference>
<dbReference type="Pfam" id="PF24993">
    <property type="entry name" value="GNC1_N"/>
    <property type="match status" value="1"/>
</dbReference>
<evidence type="ECO:0000313" key="4">
    <source>
        <dbReference type="Proteomes" id="UP001233999"/>
    </source>
</evidence>
<sequence>MVLSPGHIPNWDMVADMVNNVSRIYRGPKQCRIRYENHIVPREEGKIIYDTNPKKQKKTKSMYKLPPQTKTNRPMRTSQLYMQDNNSTYTHLYIQRFETIKNVSNKRTPTVKPLLVNPSLRNPKHAAVLAECGIIYDQPLTPIEVATRRAERIAKEKKTAQTPAVLSAEQQQLVAQRLQQQAAAKSAAASPAVAQVSAPAAASPGTTTPTPVPSSTSQTVVVGLSQAQVNAASTQQIGTVVSVSGTTVIPTGSVATLSPALSRVQRPVTTLTVQDVVAGGQVRAVSNAQTVVSVASLTPAQVQVAAQRLANANLVSQAQTVVTGVTTKGLRFEIAAMLSAERDNGAVTAASVTVGGKTLTPAQLHYYKQHQIARQQQQQQQRLLLREQQQLKVIQAQTAAGQSNQKVSVAVTTGTPMGIATVAGVTAVQVSPAQQQRAQFFKQGIPGSKQTIARAMSESEMAALIKRQQQQQLAVQQQQKAGGTQVAQVQVPAQTALTPAQILAQAGLQVQPAGTSGQTQVATLVKTVSAPGTAGTSQSVTIPVTSMTIPPQVKATLAPGSMKTGTPHQIRHLALHQQLVQQRKLPPQKMAQLTQVAGKAGVPAQLIVQSQKAMPTTMTVQQIQQVIKHVQPQAVQHIAHVVTASPGVRTSVPNVTIDSAGRPQVSVASTLASALAGTIKVAPSSSAQQQALLSQVNAVLQQQGQPMSVAVRQAQSPVRIQTSAAGTPLVAVTVQQPTGSQSQGVPAVVTTQQSNSSQETDHECGRENSGFLTELTDVMSEGVTQDLWKMFQISMFCVPYHKSNMAEVELTKALRDLPVRIQTASKKERNALLQNVVAVLSNPGYTSVNGIIRGICKVLQLALPRYRDSTSQYYVRKLIIALVKQHGDWTMKHLTATLSDIASAHKNLVPTNNTSQSGLFALTWSCLLIEHGLNNCSDNAKAEFQRLVETQAILLSVVLAVENKKSDRAYRILTSMWKSVKGSEELYGNAITNSEPSTQIVVFGSYLIRYLTETKRTDLINKYKVTLLEMFIKIAISCKTKPAVYIIKESEALLKHVSHDEFKQQLLPAMQKAMLRNPEIILECVGHVMSELSLDLSQYAQDIGKSIAANLHSKEDLAREESIAACRNLASQCSDASALEVLLQHLFDVFHGSEGKLTVATHKMSVLQGAGNLSYNAVTGSSVQRLASVAADHFIKVLDVEVHEKTLIQALEMLSLWCAKFSNEVPKKLMDWLKKGPGLKTSTAAVRTSYIECMSACFHGNTLPQGVELVPLLLKTIEKAVSQPAQ</sequence>
<accession>A0AAD8AAW5</accession>
<dbReference type="InterPro" id="IPR056810">
    <property type="entry name" value="GNC1-like_N"/>
</dbReference>
<organism evidence="3 4">
    <name type="scientific">Diploptera punctata</name>
    <name type="common">Pacific beetle cockroach</name>
    <dbReference type="NCBI Taxonomy" id="6984"/>
    <lineage>
        <taxon>Eukaryota</taxon>
        <taxon>Metazoa</taxon>
        <taxon>Ecdysozoa</taxon>
        <taxon>Arthropoda</taxon>
        <taxon>Hexapoda</taxon>
        <taxon>Insecta</taxon>
        <taxon>Pterygota</taxon>
        <taxon>Neoptera</taxon>
        <taxon>Polyneoptera</taxon>
        <taxon>Dictyoptera</taxon>
        <taxon>Blattodea</taxon>
        <taxon>Blaberoidea</taxon>
        <taxon>Blaberidae</taxon>
        <taxon>Diplopterinae</taxon>
        <taxon>Diploptera</taxon>
    </lineage>
</organism>
<dbReference type="GO" id="GO:0019887">
    <property type="term" value="F:protein kinase regulator activity"/>
    <property type="evidence" value="ECO:0007669"/>
    <property type="project" value="TreeGrafter"/>
</dbReference>
<evidence type="ECO:0000256" key="1">
    <source>
        <dbReference type="ARBA" id="ARBA00022737"/>
    </source>
</evidence>